<name>A0A0A8YFV2_ARUDO</name>
<accession>A0A0A8YFV2</accession>
<proteinExistence type="predicted"/>
<reference evidence="1" key="2">
    <citation type="journal article" date="2015" name="Data Brief">
        <title>Shoot transcriptome of the giant reed, Arundo donax.</title>
        <authorList>
            <person name="Barrero R.A."/>
            <person name="Guerrero F.D."/>
            <person name="Moolhuijzen P."/>
            <person name="Goolsby J.A."/>
            <person name="Tidwell J."/>
            <person name="Bellgard S.E."/>
            <person name="Bellgard M.I."/>
        </authorList>
    </citation>
    <scope>NUCLEOTIDE SEQUENCE</scope>
    <source>
        <tissue evidence="1">Shoot tissue taken approximately 20 cm above the soil surface</tissue>
    </source>
</reference>
<organism evidence="1">
    <name type="scientific">Arundo donax</name>
    <name type="common">Giant reed</name>
    <name type="synonym">Donax arundinaceus</name>
    <dbReference type="NCBI Taxonomy" id="35708"/>
    <lineage>
        <taxon>Eukaryota</taxon>
        <taxon>Viridiplantae</taxon>
        <taxon>Streptophyta</taxon>
        <taxon>Embryophyta</taxon>
        <taxon>Tracheophyta</taxon>
        <taxon>Spermatophyta</taxon>
        <taxon>Magnoliopsida</taxon>
        <taxon>Liliopsida</taxon>
        <taxon>Poales</taxon>
        <taxon>Poaceae</taxon>
        <taxon>PACMAD clade</taxon>
        <taxon>Arundinoideae</taxon>
        <taxon>Arundineae</taxon>
        <taxon>Arundo</taxon>
    </lineage>
</organism>
<dbReference type="AlphaFoldDB" id="A0A0A8YFV2"/>
<evidence type="ECO:0000313" key="1">
    <source>
        <dbReference type="EMBL" id="JAD24135.1"/>
    </source>
</evidence>
<protein>
    <submittedName>
        <fullName evidence="1">Uncharacterized protein</fullName>
    </submittedName>
</protein>
<reference evidence="1" key="1">
    <citation type="submission" date="2014-09" db="EMBL/GenBank/DDBJ databases">
        <authorList>
            <person name="Magalhaes I.L.F."/>
            <person name="Oliveira U."/>
            <person name="Santos F.R."/>
            <person name="Vidigal T.H.D.A."/>
            <person name="Brescovit A.D."/>
            <person name="Santos A.J."/>
        </authorList>
    </citation>
    <scope>NUCLEOTIDE SEQUENCE</scope>
    <source>
        <tissue evidence="1">Shoot tissue taken approximately 20 cm above the soil surface</tissue>
    </source>
</reference>
<dbReference type="EMBL" id="GBRH01273760">
    <property type="protein sequence ID" value="JAD24135.1"/>
    <property type="molecule type" value="Transcribed_RNA"/>
</dbReference>
<sequence>MCLSRRYLSYMFSHAFLFFTLH</sequence>